<feature type="region of interest" description="Disordered" evidence="1">
    <location>
        <begin position="66"/>
        <end position="107"/>
    </location>
</feature>
<gene>
    <name evidence="2" type="ORF">SAMN04488691_1236</name>
</gene>
<dbReference type="Proteomes" id="UP000183894">
    <property type="component" value="Unassembled WGS sequence"/>
</dbReference>
<protein>
    <submittedName>
        <fullName evidence="2">Uncharacterized protein</fullName>
    </submittedName>
</protein>
<name>A0A1H7VFK8_HALLR</name>
<proteinExistence type="predicted"/>
<dbReference type="AlphaFoldDB" id="A0A1H7VFK8"/>
<evidence type="ECO:0000313" key="2">
    <source>
        <dbReference type="EMBL" id="SEM08061.1"/>
    </source>
</evidence>
<organism evidence="2 3">
    <name type="scientific">Haloferax larsenii</name>
    <dbReference type="NCBI Taxonomy" id="302484"/>
    <lineage>
        <taxon>Archaea</taxon>
        <taxon>Methanobacteriati</taxon>
        <taxon>Methanobacteriota</taxon>
        <taxon>Stenosarchaea group</taxon>
        <taxon>Halobacteria</taxon>
        <taxon>Halobacteriales</taxon>
        <taxon>Haloferacaceae</taxon>
        <taxon>Haloferax</taxon>
    </lineage>
</organism>
<dbReference type="OrthoDB" id="379163at2157"/>
<evidence type="ECO:0000256" key="1">
    <source>
        <dbReference type="SAM" id="MobiDB-lite"/>
    </source>
</evidence>
<sequence length="227" mass="25231">MNPVHEVFPFHEDSQIAAALGELLVQRGTDDPQSVTEVANNFGLCPHELQRAAIQLGIEDELTEKLRISDSERSPPRRPPEFLRSKQAVTREYDGLRDPKSSHLPSRTNEMSFQSWLLVEATKTARESINQLLRGQLGEEVDTIRVSTEAAAGTAPFPERVLWVGVSYPVDATEDGATSAVPNPPPFPFDRLTEILPSTTDATVEHDGEIFVVRNIPVTAFKELHRL</sequence>
<dbReference type="EMBL" id="FOAD01000023">
    <property type="protein sequence ID" value="SEM08061.1"/>
    <property type="molecule type" value="Genomic_DNA"/>
</dbReference>
<reference evidence="2 3" key="1">
    <citation type="submission" date="2016-10" db="EMBL/GenBank/DDBJ databases">
        <authorList>
            <person name="de Groot N.N."/>
        </authorList>
    </citation>
    <scope>NUCLEOTIDE SEQUENCE [LARGE SCALE GENOMIC DNA]</scope>
    <source>
        <strain evidence="2 3">CDM_5</strain>
    </source>
</reference>
<accession>A0A1H7VFK8</accession>
<feature type="compositionally biased region" description="Basic and acidic residues" evidence="1">
    <location>
        <begin position="66"/>
        <end position="101"/>
    </location>
</feature>
<dbReference type="RefSeq" id="WP_139198521.1">
    <property type="nucleotide sequence ID" value="NZ_FOAD01000023.1"/>
</dbReference>
<evidence type="ECO:0000313" key="3">
    <source>
        <dbReference type="Proteomes" id="UP000183894"/>
    </source>
</evidence>